<dbReference type="Proteomes" id="UP001500101">
    <property type="component" value="Unassembled WGS sequence"/>
</dbReference>
<name>A0ABP7YL37_9SPHI</name>
<evidence type="ECO:0000313" key="3">
    <source>
        <dbReference type="Proteomes" id="UP001500101"/>
    </source>
</evidence>
<keyword evidence="1" id="KW-0472">Membrane</keyword>
<feature type="transmembrane region" description="Helical" evidence="1">
    <location>
        <begin position="33"/>
        <end position="54"/>
    </location>
</feature>
<keyword evidence="1" id="KW-1133">Transmembrane helix</keyword>
<dbReference type="EMBL" id="BAAAZI010000006">
    <property type="protein sequence ID" value="GAA4137832.1"/>
    <property type="molecule type" value="Genomic_DNA"/>
</dbReference>
<sequence>MEGINLFLSPFILAFGVFLIGEKNRKFNKALGVLLIAVGGYLFIDSVLFLIKLFSSIYGTGEYS</sequence>
<gene>
    <name evidence="2" type="ORF">GCM10022216_14240</name>
</gene>
<keyword evidence="3" id="KW-1185">Reference proteome</keyword>
<accession>A0ABP7YL37</accession>
<evidence type="ECO:0000256" key="1">
    <source>
        <dbReference type="SAM" id="Phobius"/>
    </source>
</evidence>
<evidence type="ECO:0000313" key="2">
    <source>
        <dbReference type="EMBL" id="GAA4137832.1"/>
    </source>
</evidence>
<protein>
    <submittedName>
        <fullName evidence="2">Uncharacterized protein</fullName>
    </submittedName>
</protein>
<comment type="caution">
    <text evidence="2">The sequence shown here is derived from an EMBL/GenBank/DDBJ whole genome shotgun (WGS) entry which is preliminary data.</text>
</comment>
<keyword evidence="1" id="KW-0812">Transmembrane</keyword>
<reference evidence="3" key="1">
    <citation type="journal article" date="2019" name="Int. J. Syst. Evol. Microbiol.">
        <title>The Global Catalogue of Microorganisms (GCM) 10K type strain sequencing project: providing services to taxonomists for standard genome sequencing and annotation.</title>
        <authorList>
            <consortium name="The Broad Institute Genomics Platform"/>
            <consortium name="The Broad Institute Genome Sequencing Center for Infectious Disease"/>
            <person name="Wu L."/>
            <person name="Ma J."/>
        </authorList>
    </citation>
    <scope>NUCLEOTIDE SEQUENCE [LARGE SCALE GENOMIC DNA]</scope>
    <source>
        <strain evidence="3">JCM 16704</strain>
    </source>
</reference>
<proteinExistence type="predicted"/>
<feature type="transmembrane region" description="Helical" evidence="1">
    <location>
        <begin position="6"/>
        <end position="21"/>
    </location>
</feature>
<organism evidence="2 3">
    <name type="scientific">Sphingobacterium kyonggiense</name>
    <dbReference type="NCBI Taxonomy" id="714075"/>
    <lineage>
        <taxon>Bacteria</taxon>
        <taxon>Pseudomonadati</taxon>
        <taxon>Bacteroidota</taxon>
        <taxon>Sphingobacteriia</taxon>
        <taxon>Sphingobacteriales</taxon>
        <taxon>Sphingobacteriaceae</taxon>
        <taxon>Sphingobacterium</taxon>
    </lineage>
</organism>